<feature type="repeat" description="ANK" evidence="3">
    <location>
        <begin position="128"/>
        <end position="160"/>
    </location>
</feature>
<sequence length="632" mass="68164">SSRRLLLSTMKQICLCAAASFASQDWTKNDEKLLQAVDYNDAGRVTSLLLRKGLVPTKLDSEGKSAFHLAATRGNVDCLEAMLAHGVDAMTKDSSGYTALHLASKHGHPQCVSKLLQASCPVDVADGSGRTALHLAAASGCISCSEILCDFKAPLNSKDKDGSTPLILAAKMSHSELCRYLLHRGAAVNCRDLQGRTALMLACESGSVDTVEVLVSAGARVAVVDATGHDAAHYGLATGNALIQHLLQEAAQRRSWASGHRGCDVLSALGCLQTSSPSQSSVREKSSTPRKRKAPLPPLGTPSQEDRDAYEEIVRLRQERAQFLQKIRGLEQQEKQRRERAELDEASLCSMEKQIRELEEKLVAQDGEKEKLGKEVEALRSRLSSMEVGVGRTQLAVPSAGDRGVTSTLHPQNEKENTSYDIETLQDEEGDPLEFPGAEMLLSKKTLSPSAEELLATLQGQVQSLTVQNKELREKIQARPPLSVRLSLRSLSPGPRGLTVSRQVLENYERDESGPAGPGEVVPASRYQALQRELERLRAQGTARAGGDGQCGASVPEGTAGPRPAEEPAWAWGECKAALGELGVQTSSSSSPSAEREPGAELAEARAALKRAQTELEERERRLKELQARLEA</sequence>
<feature type="repeat" description="ANK" evidence="3">
    <location>
        <begin position="95"/>
        <end position="127"/>
    </location>
</feature>
<organism evidence="7 8">
    <name type="scientific">Sylvietta virens</name>
    <name type="common">Green crombec</name>
    <dbReference type="NCBI Taxonomy" id="208069"/>
    <lineage>
        <taxon>Eukaryota</taxon>
        <taxon>Metazoa</taxon>
        <taxon>Chordata</taxon>
        <taxon>Craniata</taxon>
        <taxon>Vertebrata</taxon>
        <taxon>Euteleostomi</taxon>
        <taxon>Archelosauria</taxon>
        <taxon>Archosauria</taxon>
        <taxon>Dinosauria</taxon>
        <taxon>Saurischia</taxon>
        <taxon>Theropoda</taxon>
        <taxon>Coelurosauria</taxon>
        <taxon>Aves</taxon>
        <taxon>Neognathae</taxon>
        <taxon>Neoaves</taxon>
        <taxon>Telluraves</taxon>
        <taxon>Australaves</taxon>
        <taxon>Passeriformes</taxon>
        <taxon>Sylvioidea</taxon>
        <taxon>Sylviidae</taxon>
        <taxon>Acrocephalinae</taxon>
        <taxon>Sylvietta</taxon>
    </lineage>
</organism>
<dbReference type="AlphaFoldDB" id="A0A7L0LKE3"/>
<feature type="chain" id="PRO_5029551976" evidence="6">
    <location>
        <begin position="19"/>
        <end position="632"/>
    </location>
</feature>
<protein>
    <submittedName>
        <fullName evidence="7">ANR24 protein</fullName>
    </submittedName>
</protein>
<feature type="repeat" description="ANK" evidence="3">
    <location>
        <begin position="161"/>
        <end position="193"/>
    </location>
</feature>
<accession>A0A7L0LKE3</accession>
<dbReference type="Gene3D" id="1.25.40.20">
    <property type="entry name" value="Ankyrin repeat-containing domain"/>
    <property type="match status" value="2"/>
</dbReference>
<feature type="non-terminal residue" evidence="7">
    <location>
        <position position="632"/>
    </location>
</feature>
<evidence type="ECO:0000313" key="8">
    <source>
        <dbReference type="Proteomes" id="UP000567822"/>
    </source>
</evidence>
<dbReference type="PROSITE" id="PS50297">
    <property type="entry name" value="ANK_REP_REGION"/>
    <property type="match status" value="5"/>
</dbReference>
<dbReference type="SMART" id="SM00248">
    <property type="entry name" value="ANK"/>
    <property type="match status" value="5"/>
</dbReference>
<dbReference type="SUPFAM" id="SSF48403">
    <property type="entry name" value="Ankyrin repeat"/>
    <property type="match status" value="1"/>
</dbReference>
<dbReference type="InterPro" id="IPR036770">
    <property type="entry name" value="Ankyrin_rpt-contain_sf"/>
</dbReference>
<dbReference type="Proteomes" id="UP000567822">
    <property type="component" value="Unassembled WGS sequence"/>
</dbReference>
<dbReference type="EMBL" id="VXAN01000714">
    <property type="protein sequence ID" value="NXK69551.1"/>
    <property type="molecule type" value="Genomic_DNA"/>
</dbReference>
<feature type="coiled-coil region" evidence="4">
    <location>
        <begin position="602"/>
        <end position="629"/>
    </location>
</feature>
<feature type="coiled-coil region" evidence="4">
    <location>
        <begin position="313"/>
        <end position="375"/>
    </location>
</feature>
<comment type="caution">
    <text evidence="7">The sequence shown here is derived from an EMBL/GenBank/DDBJ whole genome shotgun (WGS) entry which is preliminary data.</text>
</comment>
<dbReference type="PROSITE" id="PS50088">
    <property type="entry name" value="ANK_REPEAT"/>
    <property type="match status" value="5"/>
</dbReference>
<feature type="signal peptide" evidence="6">
    <location>
        <begin position="1"/>
        <end position="18"/>
    </location>
</feature>
<feature type="repeat" description="ANK" evidence="3">
    <location>
        <begin position="62"/>
        <end position="94"/>
    </location>
</feature>
<keyword evidence="2 4" id="KW-0175">Coiled coil</keyword>
<dbReference type="PANTHER" id="PTHR24129">
    <property type="entry name" value="ANKYCORBIN"/>
    <property type="match status" value="1"/>
</dbReference>
<dbReference type="Pfam" id="PF13637">
    <property type="entry name" value="Ank_4"/>
    <property type="match status" value="1"/>
</dbReference>
<keyword evidence="3" id="KW-0040">ANK repeat</keyword>
<reference evidence="7 8" key="1">
    <citation type="submission" date="2019-09" db="EMBL/GenBank/DDBJ databases">
        <title>Bird 10,000 Genomes (B10K) Project - Family phase.</title>
        <authorList>
            <person name="Zhang G."/>
        </authorList>
    </citation>
    <scope>NUCLEOTIDE SEQUENCE [LARGE SCALE GENOMIC DNA]</scope>
    <source>
        <strain evidence="7">B10K-DU-009-59</strain>
        <tissue evidence="7">Muscle</tissue>
    </source>
</reference>
<dbReference type="InterPro" id="IPR002110">
    <property type="entry name" value="Ankyrin_rpt"/>
</dbReference>
<evidence type="ECO:0000256" key="1">
    <source>
        <dbReference type="ARBA" id="ARBA00022737"/>
    </source>
</evidence>
<keyword evidence="8" id="KW-1185">Reference proteome</keyword>
<evidence type="ECO:0000256" key="4">
    <source>
        <dbReference type="SAM" id="Coils"/>
    </source>
</evidence>
<dbReference type="GO" id="GO:0003779">
    <property type="term" value="F:actin binding"/>
    <property type="evidence" value="ECO:0007669"/>
    <property type="project" value="InterPro"/>
</dbReference>
<feature type="region of interest" description="Disordered" evidence="5">
    <location>
        <begin position="398"/>
        <end position="419"/>
    </location>
</feature>
<dbReference type="Pfam" id="PF12796">
    <property type="entry name" value="Ank_2"/>
    <property type="match status" value="2"/>
</dbReference>
<name>A0A7L0LKE3_9SYLV</name>
<evidence type="ECO:0000313" key="7">
    <source>
        <dbReference type="EMBL" id="NXK69551.1"/>
    </source>
</evidence>
<feature type="region of interest" description="Disordered" evidence="5">
    <location>
        <begin position="510"/>
        <end position="602"/>
    </location>
</feature>
<dbReference type="PANTHER" id="PTHR24129:SF0">
    <property type="entry name" value="ANKYCORBIN"/>
    <property type="match status" value="1"/>
</dbReference>
<evidence type="ECO:0000256" key="2">
    <source>
        <dbReference type="ARBA" id="ARBA00023054"/>
    </source>
</evidence>
<feature type="non-terminal residue" evidence="7">
    <location>
        <position position="1"/>
    </location>
</feature>
<dbReference type="InterPro" id="IPR042420">
    <property type="entry name" value="RAI14/UACA"/>
</dbReference>
<keyword evidence="1" id="KW-0677">Repeat</keyword>
<keyword evidence="6" id="KW-0732">Signal</keyword>
<proteinExistence type="predicted"/>
<evidence type="ECO:0000256" key="5">
    <source>
        <dbReference type="SAM" id="MobiDB-lite"/>
    </source>
</evidence>
<evidence type="ECO:0000256" key="6">
    <source>
        <dbReference type="SAM" id="SignalP"/>
    </source>
</evidence>
<evidence type="ECO:0000256" key="3">
    <source>
        <dbReference type="PROSITE-ProRule" id="PRU00023"/>
    </source>
</evidence>
<feature type="repeat" description="ANK" evidence="3">
    <location>
        <begin position="194"/>
        <end position="226"/>
    </location>
</feature>
<gene>
    <name evidence="7" type="primary">Ankrd24</name>
    <name evidence="7" type="ORF">SYLVIR_R06586</name>
</gene>
<feature type="region of interest" description="Disordered" evidence="5">
    <location>
        <begin position="274"/>
        <end position="307"/>
    </location>
</feature>